<dbReference type="Proteomes" id="UP000775877">
    <property type="component" value="Unassembled WGS sequence"/>
</dbReference>
<dbReference type="Pfam" id="PF00583">
    <property type="entry name" value="Acetyltransf_1"/>
    <property type="match status" value="1"/>
</dbReference>
<dbReference type="EMBL" id="JAGQLJ010000155">
    <property type="protein sequence ID" value="MCA9381672.1"/>
    <property type="molecule type" value="Genomic_DNA"/>
</dbReference>
<evidence type="ECO:0000259" key="1">
    <source>
        <dbReference type="PROSITE" id="PS51186"/>
    </source>
</evidence>
<organism evidence="2 3">
    <name type="scientific">Candidatus Dojkabacteria bacterium</name>
    <dbReference type="NCBI Taxonomy" id="2099670"/>
    <lineage>
        <taxon>Bacteria</taxon>
        <taxon>Candidatus Dojkabacteria</taxon>
    </lineage>
</organism>
<evidence type="ECO:0000313" key="2">
    <source>
        <dbReference type="EMBL" id="MCA9381672.1"/>
    </source>
</evidence>
<dbReference type="CDD" id="cd04301">
    <property type="entry name" value="NAT_SF"/>
    <property type="match status" value="1"/>
</dbReference>
<dbReference type="AlphaFoldDB" id="A0A955RH51"/>
<reference evidence="2" key="1">
    <citation type="submission" date="2020-04" db="EMBL/GenBank/DDBJ databases">
        <authorList>
            <person name="Zhang T."/>
        </authorList>
    </citation>
    <scope>NUCLEOTIDE SEQUENCE</scope>
    <source>
        <strain evidence="2">HKST-UBA13</strain>
    </source>
</reference>
<comment type="caution">
    <text evidence="2">The sequence shown here is derived from an EMBL/GenBank/DDBJ whole genome shotgun (WGS) entry which is preliminary data.</text>
</comment>
<dbReference type="InterPro" id="IPR000182">
    <property type="entry name" value="GNAT_dom"/>
</dbReference>
<dbReference type="PROSITE" id="PS51186">
    <property type="entry name" value="GNAT"/>
    <property type="match status" value="1"/>
</dbReference>
<dbReference type="GO" id="GO:0016747">
    <property type="term" value="F:acyltransferase activity, transferring groups other than amino-acyl groups"/>
    <property type="evidence" value="ECO:0007669"/>
    <property type="project" value="InterPro"/>
</dbReference>
<keyword evidence="2" id="KW-0808">Transferase</keyword>
<sequence length="252" mass="30118">MDKFFPFWYKHKTLMLGAFYQNIRNGDDFDYFRSYFKQTNYNLFKIKSKNLDSVLDKYNHIKENELSRGYRTSIYLKDNLEGIYKDKLSQEGFTKDGDDVWVLKKVSDTIDLPNKFKVKTVDSNNFDDYLNLVQLSFPDYDNNSEYCNFCFDLSNKKDKNNINYLFYIDSSLVFSGSILYDSDLQYGFIHNVCTHPEYRKQGIFSYFLDYMENFAKEKGVEYLSANVEGGGGSHRVFKNKDYNDYEKYYYYN</sequence>
<feature type="domain" description="N-acetyltransferase" evidence="1">
    <location>
        <begin position="116"/>
        <end position="252"/>
    </location>
</feature>
<dbReference type="InterPro" id="IPR016181">
    <property type="entry name" value="Acyl_CoA_acyltransferase"/>
</dbReference>
<accession>A0A955RH51</accession>
<proteinExistence type="predicted"/>
<dbReference type="Gene3D" id="3.40.630.30">
    <property type="match status" value="1"/>
</dbReference>
<reference evidence="2" key="2">
    <citation type="journal article" date="2021" name="Microbiome">
        <title>Successional dynamics and alternative stable states in a saline activated sludge microbial community over 9 years.</title>
        <authorList>
            <person name="Wang Y."/>
            <person name="Ye J."/>
            <person name="Ju F."/>
            <person name="Liu L."/>
            <person name="Boyd J.A."/>
            <person name="Deng Y."/>
            <person name="Parks D.H."/>
            <person name="Jiang X."/>
            <person name="Yin X."/>
            <person name="Woodcroft B.J."/>
            <person name="Tyson G.W."/>
            <person name="Hugenholtz P."/>
            <person name="Polz M.F."/>
            <person name="Zhang T."/>
        </authorList>
    </citation>
    <scope>NUCLEOTIDE SEQUENCE</scope>
    <source>
        <strain evidence="2">HKST-UBA13</strain>
    </source>
</reference>
<protein>
    <submittedName>
        <fullName evidence="2">GNAT family N-acetyltransferase</fullName>
        <ecNumber evidence="2">2.3.1.-</ecNumber>
    </submittedName>
</protein>
<name>A0A955RH51_9BACT</name>
<keyword evidence="2" id="KW-0012">Acyltransferase</keyword>
<dbReference type="SUPFAM" id="SSF55729">
    <property type="entry name" value="Acyl-CoA N-acyltransferases (Nat)"/>
    <property type="match status" value="1"/>
</dbReference>
<evidence type="ECO:0000313" key="3">
    <source>
        <dbReference type="Proteomes" id="UP000775877"/>
    </source>
</evidence>
<dbReference type="EC" id="2.3.1.-" evidence="2"/>
<gene>
    <name evidence="2" type="ORF">KC678_05380</name>
</gene>